<reference evidence="2" key="1">
    <citation type="submission" date="2018-05" db="EMBL/GenBank/DDBJ databases">
        <authorList>
            <person name="Lanie J.A."/>
            <person name="Ng W.-L."/>
            <person name="Kazmierczak K.M."/>
            <person name="Andrzejewski T.M."/>
            <person name="Davidsen T.M."/>
            <person name="Wayne K.J."/>
            <person name="Tettelin H."/>
            <person name="Glass J.I."/>
            <person name="Rusch D."/>
            <person name="Podicherti R."/>
            <person name="Tsui H.-C.T."/>
            <person name="Winkler M.E."/>
        </authorList>
    </citation>
    <scope>NUCLEOTIDE SEQUENCE</scope>
</reference>
<sequence>MVLVAVVLASWAIAEPYSQHKGRQLMQAVYDRHEQYPYVYEEQSMIMIDQHGNKNTRKLRRYSRVRAEGDADFLLLFDSPLDIKGVALLAHRDISGQARQSFYLPAFGSRFLLSQPNHGGRSGDNFLGTDYSIENLVGDRLDNHKHIRRDDTVIEESEYYVVDVHKIEQPESRPIRRHYIRKDILFITRTDHFDDLGRLHKSQTNHDLVKVHGGSWRA</sequence>
<name>A0A382LGC2_9ZZZZ</name>
<dbReference type="Pfam" id="PF17131">
    <property type="entry name" value="LolA_like"/>
    <property type="match status" value="1"/>
</dbReference>
<dbReference type="Gene3D" id="2.50.20.10">
    <property type="entry name" value="Lipoprotein localisation LolA/LolB/LppX"/>
    <property type="match status" value="1"/>
</dbReference>
<proteinExistence type="predicted"/>
<evidence type="ECO:0000313" key="2">
    <source>
        <dbReference type="EMBL" id="SVC35233.1"/>
    </source>
</evidence>
<evidence type="ECO:0000259" key="1">
    <source>
        <dbReference type="Pfam" id="PF17131"/>
    </source>
</evidence>
<dbReference type="CDD" id="cd16329">
    <property type="entry name" value="LolA_like"/>
    <property type="match status" value="1"/>
</dbReference>
<feature type="non-terminal residue" evidence="2">
    <location>
        <position position="218"/>
    </location>
</feature>
<dbReference type="EMBL" id="UINC01086610">
    <property type="protein sequence ID" value="SVC35233.1"/>
    <property type="molecule type" value="Genomic_DNA"/>
</dbReference>
<dbReference type="AlphaFoldDB" id="A0A382LGC2"/>
<accession>A0A382LGC2</accession>
<feature type="domain" description="Uncharacterized protein TP-0789" evidence="1">
    <location>
        <begin position="69"/>
        <end position="217"/>
    </location>
</feature>
<protein>
    <recommendedName>
        <fullName evidence="1">Uncharacterized protein TP-0789 domain-containing protein</fullName>
    </recommendedName>
</protein>
<dbReference type="InterPro" id="IPR033399">
    <property type="entry name" value="TP_0789-like"/>
</dbReference>
<organism evidence="2">
    <name type="scientific">marine metagenome</name>
    <dbReference type="NCBI Taxonomy" id="408172"/>
    <lineage>
        <taxon>unclassified sequences</taxon>
        <taxon>metagenomes</taxon>
        <taxon>ecological metagenomes</taxon>
    </lineage>
</organism>
<gene>
    <name evidence="2" type="ORF">METZ01_LOCUS288087</name>
</gene>